<dbReference type="InterPro" id="IPR034904">
    <property type="entry name" value="FSCA_dom_sf"/>
</dbReference>
<dbReference type="Pfam" id="PF01883">
    <property type="entry name" value="FeS_assembly_P"/>
    <property type="match status" value="1"/>
</dbReference>
<evidence type="ECO:0000259" key="1">
    <source>
        <dbReference type="Pfam" id="PF01883"/>
    </source>
</evidence>
<dbReference type="PANTHER" id="PTHR42831">
    <property type="entry name" value="FE-S PROTEIN MATURATION AUXILIARY FACTOR YITW"/>
    <property type="match status" value="1"/>
</dbReference>
<dbReference type="PANTHER" id="PTHR42831:SF1">
    <property type="entry name" value="FE-S PROTEIN MATURATION AUXILIARY FACTOR YITW"/>
    <property type="match status" value="1"/>
</dbReference>
<comment type="caution">
    <text evidence="2">The sequence shown here is derived from an EMBL/GenBank/DDBJ whole genome shotgun (WGS) entry which is preliminary data.</text>
</comment>
<evidence type="ECO:0000313" key="3">
    <source>
        <dbReference type="Proteomes" id="UP000659223"/>
    </source>
</evidence>
<keyword evidence="3" id="KW-1185">Reference proteome</keyword>
<protein>
    <recommendedName>
        <fullName evidence="1">MIP18 family-like domain-containing protein</fullName>
    </recommendedName>
</protein>
<proteinExistence type="predicted"/>
<reference evidence="3" key="1">
    <citation type="journal article" date="2019" name="Int. J. Syst. Evol. Microbiol.">
        <title>The Global Catalogue of Microorganisms (GCM) 10K type strain sequencing project: providing services to taxonomists for standard genome sequencing and annotation.</title>
        <authorList>
            <consortium name="The Broad Institute Genomics Platform"/>
            <consortium name="The Broad Institute Genome Sequencing Center for Infectious Disease"/>
            <person name="Wu L."/>
            <person name="Ma J."/>
        </authorList>
    </citation>
    <scope>NUCLEOTIDE SEQUENCE [LARGE SCALE GENOMIC DNA]</scope>
    <source>
        <strain evidence="3">JCM 4586</strain>
    </source>
</reference>
<dbReference type="EMBL" id="BMUT01000017">
    <property type="protein sequence ID" value="GGY05569.1"/>
    <property type="molecule type" value="Genomic_DNA"/>
</dbReference>
<sequence length="124" mass="12740">MSAGTAVTAAQVTEALAGVYDPCSQSWQRPLSLVDLGLVRGVETSGARATVRISLTAPFCMAVPVILQSIERRVGEVPGVAEVKVEIDGGTIWTPELMTARGRELLAAARAGDAGPPARPATAG</sequence>
<dbReference type="InterPro" id="IPR052339">
    <property type="entry name" value="Fe-S_Maturation_MIP18"/>
</dbReference>
<dbReference type="Proteomes" id="UP000659223">
    <property type="component" value="Unassembled WGS sequence"/>
</dbReference>
<evidence type="ECO:0000313" key="2">
    <source>
        <dbReference type="EMBL" id="GGY05569.1"/>
    </source>
</evidence>
<dbReference type="InterPro" id="IPR002744">
    <property type="entry name" value="MIP18-like"/>
</dbReference>
<name>A0ABQ2Z8U9_9ACTN</name>
<feature type="domain" description="MIP18 family-like" evidence="1">
    <location>
        <begin position="10"/>
        <end position="85"/>
    </location>
</feature>
<accession>A0ABQ2Z8U9</accession>
<dbReference type="Gene3D" id="3.30.300.130">
    <property type="entry name" value="Fe-S cluster assembly (FSCA)"/>
    <property type="match status" value="1"/>
</dbReference>
<gene>
    <name evidence="2" type="ORF">GCM10010324_60430</name>
</gene>
<organism evidence="2 3">
    <name type="scientific">Streptomyces hiroshimensis</name>
    <dbReference type="NCBI Taxonomy" id="66424"/>
    <lineage>
        <taxon>Bacteria</taxon>
        <taxon>Bacillati</taxon>
        <taxon>Actinomycetota</taxon>
        <taxon>Actinomycetes</taxon>
        <taxon>Kitasatosporales</taxon>
        <taxon>Streptomycetaceae</taxon>
        <taxon>Streptomyces</taxon>
    </lineage>
</organism>
<dbReference type="RefSeq" id="WP_190024941.1">
    <property type="nucleotide sequence ID" value="NZ_BMUT01000017.1"/>
</dbReference>
<dbReference type="SUPFAM" id="SSF117916">
    <property type="entry name" value="Fe-S cluster assembly (FSCA) domain-like"/>
    <property type="match status" value="1"/>
</dbReference>